<proteinExistence type="predicted"/>
<feature type="non-terminal residue" evidence="1">
    <location>
        <position position="1"/>
    </location>
</feature>
<dbReference type="EMBL" id="DVMS01000015">
    <property type="protein sequence ID" value="HIU38139.1"/>
    <property type="molecule type" value="Genomic_DNA"/>
</dbReference>
<dbReference type="AlphaFoldDB" id="A0A9D1LFT1"/>
<protein>
    <submittedName>
        <fullName evidence="1">Uncharacterized protein</fullName>
    </submittedName>
</protein>
<dbReference type="Proteomes" id="UP000824076">
    <property type="component" value="Unassembled WGS sequence"/>
</dbReference>
<reference evidence="1" key="2">
    <citation type="journal article" date="2021" name="PeerJ">
        <title>Extensive microbial diversity within the chicken gut microbiome revealed by metagenomics and culture.</title>
        <authorList>
            <person name="Gilroy R."/>
            <person name="Ravi A."/>
            <person name="Getino M."/>
            <person name="Pursley I."/>
            <person name="Horton D.L."/>
            <person name="Alikhan N.F."/>
            <person name="Baker D."/>
            <person name="Gharbi K."/>
            <person name="Hall N."/>
            <person name="Watson M."/>
            <person name="Adriaenssens E.M."/>
            <person name="Foster-Nyarko E."/>
            <person name="Jarju S."/>
            <person name="Secka A."/>
            <person name="Antonio M."/>
            <person name="Oren A."/>
            <person name="Chaudhuri R.R."/>
            <person name="La Ragione R."/>
            <person name="Hildebrand F."/>
            <person name="Pallen M.J."/>
        </authorList>
    </citation>
    <scope>NUCLEOTIDE SEQUENCE</scope>
    <source>
        <strain evidence="1">17073</strain>
    </source>
</reference>
<evidence type="ECO:0000313" key="1">
    <source>
        <dbReference type="EMBL" id="HIU38139.1"/>
    </source>
</evidence>
<name>A0A9D1LFT1_9BACT</name>
<gene>
    <name evidence="1" type="ORF">IAD18_00535</name>
</gene>
<reference evidence="1" key="1">
    <citation type="submission" date="2020-10" db="EMBL/GenBank/DDBJ databases">
        <authorList>
            <person name="Gilroy R."/>
        </authorList>
    </citation>
    <scope>NUCLEOTIDE SEQUENCE</scope>
    <source>
        <strain evidence="1">17073</strain>
    </source>
</reference>
<organism evidence="1 2">
    <name type="scientific">Candidatus Limisoma intestinavium</name>
    <dbReference type="NCBI Taxonomy" id="2840856"/>
    <lineage>
        <taxon>Bacteria</taxon>
        <taxon>Pseudomonadati</taxon>
        <taxon>Bacteroidota</taxon>
        <taxon>Bacteroidia</taxon>
        <taxon>Bacteroidales</taxon>
        <taxon>Candidatus Limisoma</taxon>
    </lineage>
</organism>
<accession>A0A9D1LFT1</accession>
<comment type="caution">
    <text evidence="1">The sequence shown here is derived from an EMBL/GenBank/DDBJ whole genome shotgun (WGS) entry which is preliminary data.</text>
</comment>
<sequence>NISMTPSESIEEQTNSGKIVITSPTGYEARLKFPTTNILEKFRTLAKEGQTVLNEVTLKIPVQVIENDKHIDPPQYLLLIRDPEGNGSMKDTFFKDNKLPDNVESFYAKYDSDTQSYTFTGIRAYLKEIIDGEISESENIEDFLLMPVDIEFESTTDNSYYYYYGIESESTPKKIAPQVSRPTMVAFDPAKAKIIVTYSKKDFIK</sequence>
<evidence type="ECO:0000313" key="2">
    <source>
        <dbReference type="Proteomes" id="UP000824076"/>
    </source>
</evidence>